<dbReference type="Pfam" id="PF05014">
    <property type="entry name" value="Nuc_deoxyrib_tr"/>
    <property type="match status" value="1"/>
</dbReference>
<dbReference type="Gene3D" id="3.40.50.450">
    <property type="match status" value="1"/>
</dbReference>
<dbReference type="GeneID" id="34216321"/>
<name>A0A2A8B315_9BACI</name>
<dbReference type="SUPFAM" id="SSF52309">
    <property type="entry name" value="N-(deoxy)ribosyltransferase-like"/>
    <property type="match status" value="1"/>
</dbReference>
<sequence length="125" mass="14408">MNFYIASSFQNKHLVQFVASQLKEAGWHHTYNWTQNERATNREQLQKIGQAEKQAIQNADVFLLLLDGGNGSHTELGMAIALEKKIYMYHKNNPLQTTFYHLPEVDIFQGEVEEFVSYVMNKGDA</sequence>
<dbReference type="AlphaFoldDB" id="A0A2A8B315"/>
<accession>C3AQL4</accession>
<evidence type="ECO:0000313" key="1">
    <source>
        <dbReference type="EMBL" id="MDR4326477.1"/>
    </source>
</evidence>
<reference evidence="1" key="1">
    <citation type="submission" date="2019-07" db="EMBL/GenBank/DDBJ databases">
        <title>Phylogenomic Reclassification of ATCC Bacillus Strains and Various Taxa within the Genus Bacillus.</title>
        <authorList>
            <person name="Riojas M.A."/>
            <person name="Frank A.M."/>
            <person name="Fenn S.L."/>
            <person name="King S.P."/>
            <person name="Brower S.M."/>
            <person name="Hazbon M.H."/>
        </authorList>
    </citation>
    <scope>NUCLEOTIDE SEQUENCE</scope>
    <source>
        <strain evidence="1">NR-12239</strain>
    </source>
</reference>
<dbReference type="EMBL" id="VLYX01000009">
    <property type="protein sequence ID" value="MDR4326477.1"/>
    <property type="molecule type" value="Genomic_DNA"/>
</dbReference>
<organism evidence="1 2">
    <name type="scientific">Bacillus pseudomycoides</name>
    <dbReference type="NCBI Taxonomy" id="64104"/>
    <lineage>
        <taxon>Bacteria</taxon>
        <taxon>Bacillati</taxon>
        <taxon>Bacillota</taxon>
        <taxon>Bacilli</taxon>
        <taxon>Bacillales</taxon>
        <taxon>Bacillaceae</taxon>
        <taxon>Bacillus</taxon>
        <taxon>Bacillus cereus group</taxon>
    </lineage>
</organism>
<comment type="caution">
    <text evidence="1">The sequence shown here is derived from an EMBL/GenBank/DDBJ whole genome shotgun (WGS) entry which is preliminary data.</text>
</comment>
<dbReference type="RefSeq" id="WP_003200399.1">
    <property type="nucleotide sequence ID" value="NZ_CM000743.1"/>
</dbReference>
<dbReference type="KEGG" id="bmyc:DJ92_1355"/>
<evidence type="ECO:0000313" key="2">
    <source>
        <dbReference type="Proteomes" id="UP001248134"/>
    </source>
</evidence>
<dbReference type="Proteomes" id="UP001248134">
    <property type="component" value="Unassembled WGS sequence"/>
</dbReference>
<proteinExistence type="predicted"/>
<accession>A0A2A8B315</accession>
<gene>
    <name evidence="1" type="ORF">FOS08_11195</name>
</gene>
<protein>
    <submittedName>
        <fullName evidence="1">Group-specific protein</fullName>
    </submittedName>
</protein>
<dbReference type="InterPro" id="IPR007710">
    <property type="entry name" value="Nucleoside_deoxyribTrfase"/>
</dbReference>